<reference evidence="1" key="1">
    <citation type="submission" date="2021-09" db="EMBL/GenBank/DDBJ databases">
        <authorList>
            <consortium name="Pathogen Informatics"/>
        </authorList>
    </citation>
    <scope>NUCLEOTIDE SEQUENCE</scope>
</reference>
<feature type="non-terminal residue" evidence="1">
    <location>
        <position position="1"/>
    </location>
</feature>
<dbReference type="Proteomes" id="UP000746747">
    <property type="component" value="Unassembled WGS sequence"/>
</dbReference>
<evidence type="ECO:0000313" key="2">
    <source>
        <dbReference type="Proteomes" id="UP000746747"/>
    </source>
</evidence>
<keyword evidence="2" id="KW-1185">Reference proteome</keyword>
<dbReference type="EMBL" id="CAKAEH010001337">
    <property type="protein sequence ID" value="CAG9534857.1"/>
    <property type="molecule type" value="Genomic_DNA"/>
</dbReference>
<sequence>MRWCPSSASFEVLRVQVFDRICEDEGELEHFSAILKNAGGLYASASELVKYCLPHRTLKELIETLWCAKLHFNKRQKIRKQVHDIMQLVSTNTASAIMIYAMEK</sequence>
<organism evidence="1 2">
    <name type="scientific">Cercopithifilaria johnstoni</name>
    <dbReference type="NCBI Taxonomy" id="2874296"/>
    <lineage>
        <taxon>Eukaryota</taxon>
        <taxon>Metazoa</taxon>
        <taxon>Ecdysozoa</taxon>
        <taxon>Nematoda</taxon>
        <taxon>Chromadorea</taxon>
        <taxon>Rhabditida</taxon>
        <taxon>Spirurina</taxon>
        <taxon>Spiruromorpha</taxon>
        <taxon>Filarioidea</taxon>
        <taxon>Onchocercidae</taxon>
        <taxon>Cercopithifilaria</taxon>
    </lineage>
</organism>
<protein>
    <submittedName>
        <fullName evidence="1">Uncharacterized protein</fullName>
    </submittedName>
</protein>
<proteinExistence type="predicted"/>
<evidence type="ECO:0000313" key="1">
    <source>
        <dbReference type="EMBL" id="CAG9534857.1"/>
    </source>
</evidence>
<gene>
    <name evidence="1" type="ORF">CJOHNSTONI_LOCUS4954</name>
</gene>
<name>A0A8J2M4D3_9BILA</name>
<comment type="caution">
    <text evidence="1">The sequence shown here is derived from an EMBL/GenBank/DDBJ whole genome shotgun (WGS) entry which is preliminary data.</text>
</comment>
<accession>A0A8J2M4D3</accession>
<dbReference type="OrthoDB" id="10626232at2759"/>
<dbReference type="AlphaFoldDB" id="A0A8J2M4D3"/>